<dbReference type="CDD" id="cd06257">
    <property type="entry name" value="DnaJ"/>
    <property type="match status" value="1"/>
</dbReference>
<feature type="domain" description="J" evidence="13">
    <location>
        <begin position="4"/>
        <end position="68"/>
    </location>
</feature>
<dbReference type="InterPro" id="IPR012724">
    <property type="entry name" value="DnaJ"/>
</dbReference>
<comment type="caution">
    <text evidence="11">Lacks conserved residue(s) required for the propagation of feature annotation.</text>
</comment>
<dbReference type="PANTHER" id="PTHR43096:SF48">
    <property type="entry name" value="CHAPERONE PROTEIN DNAJ"/>
    <property type="match status" value="1"/>
</dbReference>
<comment type="subunit">
    <text evidence="11">Homodimer.</text>
</comment>
<evidence type="ECO:0000256" key="12">
    <source>
        <dbReference type="PROSITE-ProRule" id="PRU00546"/>
    </source>
</evidence>
<dbReference type="GO" id="GO:0042026">
    <property type="term" value="P:protein refolding"/>
    <property type="evidence" value="ECO:0007669"/>
    <property type="project" value="TreeGrafter"/>
</dbReference>
<dbReference type="InterPro" id="IPR036869">
    <property type="entry name" value="J_dom_sf"/>
</dbReference>
<feature type="binding site" evidence="11">
    <location>
        <position position="187"/>
    </location>
    <ligand>
        <name>Zn(2+)</name>
        <dbReference type="ChEBI" id="CHEBI:29105"/>
        <label>2</label>
    </ligand>
</feature>
<dbReference type="SUPFAM" id="SSF49493">
    <property type="entry name" value="HSP40/DnaJ peptide-binding domain"/>
    <property type="match status" value="2"/>
</dbReference>
<evidence type="ECO:0000256" key="9">
    <source>
        <dbReference type="ARBA" id="ARBA00061004"/>
    </source>
</evidence>
<evidence type="ECO:0000256" key="1">
    <source>
        <dbReference type="ARBA" id="ARBA00022490"/>
    </source>
</evidence>
<reference evidence="15 16" key="1">
    <citation type="journal article" date="2015" name="Genome Announc.">
        <title>Complete Genome Sequence of Corynebacterium kutscheri DSM 20755, a Corynebacterial Type Strain with Remarkably Low G+C Content of Chromosomal DNA.</title>
        <authorList>
            <person name="Ruckert C."/>
            <person name="Albersmeier A."/>
            <person name="Winkler A."/>
            <person name="Tauch A."/>
        </authorList>
    </citation>
    <scope>NUCLEOTIDE SEQUENCE [LARGE SCALE GENOMIC DNA]</scope>
    <source>
        <strain evidence="15 16">DSM 20755</strain>
    </source>
</reference>
<evidence type="ECO:0000256" key="5">
    <source>
        <dbReference type="ARBA" id="ARBA00022771"/>
    </source>
</evidence>
<dbReference type="RefSeq" id="WP_046439058.1">
    <property type="nucleotide sequence ID" value="NZ_CP011312.1"/>
</dbReference>
<evidence type="ECO:0000313" key="15">
    <source>
        <dbReference type="EMBL" id="AKE40945.1"/>
    </source>
</evidence>
<dbReference type="CDD" id="cd10719">
    <property type="entry name" value="DnaJ_zf"/>
    <property type="match status" value="1"/>
</dbReference>
<evidence type="ECO:0000256" key="10">
    <source>
        <dbReference type="ARBA" id="ARBA00067609"/>
    </source>
</evidence>
<dbReference type="PANTHER" id="PTHR43096">
    <property type="entry name" value="DNAJ HOMOLOG 1, MITOCHONDRIAL-RELATED"/>
    <property type="match status" value="1"/>
</dbReference>
<evidence type="ECO:0000256" key="11">
    <source>
        <dbReference type="HAMAP-Rule" id="MF_01152"/>
    </source>
</evidence>
<dbReference type="SUPFAM" id="SSF46565">
    <property type="entry name" value="Chaperone J-domain"/>
    <property type="match status" value="1"/>
</dbReference>
<dbReference type="InterPro" id="IPR002939">
    <property type="entry name" value="DnaJ_C"/>
</dbReference>
<dbReference type="Gene3D" id="1.10.287.110">
    <property type="entry name" value="DnaJ domain"/>
    <property type="match status" value="1"/>
</dbReference>
<keyword evidence="5 11" id="KW-0863">Zinc-finger</keyword>
<dbReference type="PROSITE" id="PS50076">
    <property type="entry name" value="DNAJ_2"/>
    <property type="match status" value="1"/>
</dbReference>
<dbReference type="KEGG" id="cku:UL82_03690"/>
<dbReference type="InterPro" id="IPR008971">
    <property type="entry name" value="HSP40/DnaJ_pept-bd"/>
</dbReference>
<comment type="function">
    <text evidence="11">Participates actively in the response to hyperosmotic and heat shock by preventing the aggregation of stress-denatured proteins and by disaggregating proteins, also in an autonomous, DnaK-independent fashion. Unfolded proteins bind initially to DnaJ; upon interaction with the DnaJ-bound protein, DnaK hydrolyzes its bound ATP, resulting in the formation of a stable complex. GrpE releases ADP from DnaK; ATP binding to DnaK triggers the release of the substrate protein, thus completing the reaction cycle. Several rounds of ATP-dependent interactions between DnaJ, DnaK and GrpE are required for fully efficient folding. Also involved, together with DnaK and GrpE, in the DNA replication of plasmids through activation of initiation proteins.</text>
</comment>
<comment type="subcellular location">
    <subcellularLocation>
        <location evidence="11">Cytoplasm</location>
    </subcellularLocation>
</comment>
<keyword evidence="1 11" id="KW-0963">Cytoplasm</keyword>
<keyword evidence="4 11" id="KW-0677">Repeat</keyword>
<dbReference type="AlphaFoldDB" id="A0A0F6QZW2"/>
<dbReference type="HOGENOM" id="CLU_017633_0_7_11"/>
<dbReference type="Pfam" id="PF00684">
    <property type="entry name" value="DnaJ_CXXCXGXG"/>
    <property type="match status" value="1"/>
</dbReference>
<protein>
    <recommendedName>
        <fullName evidence="10 11">Chaperone protein DnaJ</fullName>
    </recommendedName>
</protein>
<gene>
    <name evidence="15" type="primary">dnaJ1</name>
    <name evidence="11" type="synonym">dnaJ</name>
    <name evidence="15" type="ORF">UL82_03690</name>
</gene>
<evidence type="ECO:0000256" key="4">
    <source>
        <dbReference type="ARBA" id="ARBA00022737"/>
    </source>
</evidence>
<dbReference type="FunFam" id="2.60.260.20:FF:000005">
    <property type="entry name" value="Chaperone protein dnaJ 1, mitochondrial"/>
    <property type="match status" value="1"/>
</dbReference>
<comment type="similarity">
    <text evidence="9 11">Belongs to the DnaJ family.</text>
</comment>
<dbReference type="CDD" id="cd10747">
    <property type="entry name" value="DnaJ_C"/>
    <property type="match status" value="1"/>
</dbReference>
<dbReference type="Gene3D" id="2.10.230.10">
    <property type="entry name" value="Heat shock protein DnaJ, cysteine-rich domain"/>
    <property type="match status" value="1"/>
</dbReference>
<feature type="domain" description="CR-type" evidence="14">
    <location>
        <begin position="131"/>
        <end position="213"/>
    </location>
</feature>
<feature type="binding site" evidence="11">
    <location>
        <position position="147"/>
    </location>
    <ligand>
        <name>Zn(2+)</name>
        <dbReference type="ChEBI" id="CHEBI:29105"/>
        <label>1</label>
    </ligand>
</feature>
<organism evidence="15 16">
    <name type="scientific">Corynebacterium kutscheri</name>
    <dbReference type="NCBI Taxonomy" id="35755"/>
    <lineage>
        <taxon>Bacteria</taxon>
        <taxon>Bacillati</taxon>
        <taxon>Actinomycetota</taxon>
        <taxon>Actinomycetes</taxon>
        <taxon>Mycobacteriales</taxon>
        <taxon>Corynebacteriaceae</taxon>
        <taxon>Corynebacterium</taxon>
    </lineage>
</organism>
<feature type="binding site" evidence="11">
    <location>
        <position position="164"/>
    </location>
    <ligand>
        <name>Zn(2+)</name>
        <dbReference type="ChEBI" id="CHEBI:29105"/>
        <label>2</label>
    </ligand>
</feature>
<feature type="binding site" evidence="11">
    <location>
        <position position="161"/>
    </location>
    <ligand>
        <name>Zn(2+)</name>
        <dbReference type="ChEBI" id="CHEBI:29105"/>
        <label>2</label>
    </ligand>
</feature>
<accession>A0A0F6QZW2</accession>
<dbReference type="FunFam" id="2.10.230.10:FF:000002">
    <property type="entry name" value="Molecular chaperone DnaJ"/>
    <property type="match status" value="1"/>
</dbReference>
<dbReference type="GO" id="GO:0005737">
    <property type="term" value="C:cytoplasm"/>
    <property type="evidence" value="ECO:0007669"/>
    <property type="project" value="UniProtKB-SubCell"/>
</dbReference>
<keyword evidence="3 11" id="KW-0479">Metal-binding</keyword>
<comment type="cofactor">
    <cofactor evidence="11">
        <name>Zn(2+)</name>
        <dbReference type="ChEBI" id="CHEBI:29105"/>
    </cofactor>
    <text evidence="11">Binds 2 Zn(2+) ions per monomer.</text>
</comment>
<evidence type="ECO:0000256" key="6">
    <source>
        <dbReference type="ARBA" id="ARBA00022833"/>
    </source>
</evidence>
<dbReference type="STRING" id="35755.UL82_03690"/>
<dbReference type="SUPFAM" id="SSF57938">
    <property type="entry name" value="DnaJ/Hsp40 cysteine-rich domain"/>
    <property type="match status" value="1"/>
</dbReference>
<dbReference type="InterPro" id="IPR001305">
    <property type="entry name" value="HSP_DnaJ_Cys-rich_dom"/>
</dbReference>
<dbReference type="EMBL" id="CP011312">
    <property type="protein sequence ID" value="AKE40945.1"/>
    <property type="molecule type" value="Genomic_DNA"/>
</dbReference>
<dbReference type="Pfam" id="PF00226">
    <property type="entry name" value="DnaJ"/>
    <property type="match status" value="1"/>
</dbReference>
<keyword evidence="16" id="KW-1185">Reference proteome</keyword>
<feature type="binding site" evidence="11">
    <location>
        <position position="144"/>
    </location>
    <ligand>
        <name>Zn(2+)</name>
        <dbReference type="ChEBI" id="CHEBI:29105"/>
        <label>1</label>
    </ligand>
</feature>
<evidence type="ECO:0000256" key="2">
    <source>
        <dbReference type="ARBA" id="ARBA00022705"/>
    </source>
</evidence>
<dbReference type="PROSITE" id="PS51188">
    <property type="entry name" value="ZF_CR"/>
    <property type="match status" value="1"/>
</dbReference>
<evidence type="ECO:0000256" key="8">
    <source>
        <dbReference type="ARBA" id="ARBA00023186"/>
    </source>
</evidence>
<dbReference type="InterPro" id="IPR001623">
    <property type="entry name" value="DnaJ_domain"/>
</dbReference>
<dbReference type="PRINTS" id="PR00625">
    <property type="entry name" value="JDOMAIN"/>
</dbReference>
<sequence length="379" mass="40436">MARDYYGILGVERDASDNDIKKAYRKLARKYHPDVNDTEEAAEKFSEISIAQEVLLDPEKRRIVDAGGDPMAPGGAGYGGGFPGGFSGGFGDIFETFFGASGTGRAARSRVQPGNDALLRIQITLEDAYSGAKKDIEFDTAVLCSTCSGTGSKTQAKPVTCSHCGGAGEVQQMQRSFLGNIMTTSPCPYCQGTGEIIEDPCSTCGGDARVQERRSLVVNVPAGISDGMRIRMAGQGEIGRGGGPAGDLYIEVITEEHSVFTRENDDLSFSVSVPVYDAALGGEFSVDGLGGEAISVTVPAGTQPGDQIHIPGEGMPLLRKDGHGDMIAHVDVQIPRNLDDKTKSLFEQLRSASNETTTVQRADGSDNNLFHRIRNKFRR</sequence>
<keyword evidence="6 11" id="KW-0862">Zinc</keyword>
<dbReference type="Proteomes" id="UP000033457">
    <property type="component" value="Chromosome"/>
</dbReference>
<keyword evidence="8 11" id="KW-0143">Chaperone</keyword>
<evidence type="ECO:0000259" key="13">
    <source>
        <dbReference type="PROSITE" id="PS50076"/>
    </source>
</evidence>
<feature type="binding site" evidence="11">
    <location>
        <position position="201"/>
    </location>
    <ligand>
        <name>Zn(2+)</name>
        <dbReference type="ChEBI" id="CHEBI:29105"/>
        <label>1</label>
    </ligand>
</feature>
<dbReference type="GO" id="GO:0031072">
    <property type="term" value="F:heat shock protein binding"/>
    <property type="evidence" value="ECO:0007669"/>
    <property type="project" value="InterPro"/>
</dbReference>
<dbReference type="GO" id="GO:0008270">
    <property type="term" value="F:zinc ion binding"/>
    <property type="evidence" value="ECO:0007669"/>
    <property type="project" value="UniProtKB-UniRule"/>
</dbReference>
<dbReference type="SMART" id="SM00271">
    <property type="entry name" value="DnaJ"/>
    <property type="match status" value="1"/>
</dbReference>
<dbReference type="HAMAP" id="MF_01152">
    <property type="entry name" value="DnaJ"/>
    <property type="match status" value="1"/>
</dbReference>
<evidence type="ECO:0000256" key="3">
    <source>
        <dbReference type="ARBA" id="ARBA00022723"/>
    </source>
</evidence>
<dbReference type="GO" id="GO:0051082">
    <property type="term" value="F:unfolded protein binding"/>
    <property type="evidence" value="ECO:0007669"/>
    <property type="project" value="UniProtKB-UniRule"/>
</dbReference>
<dbReference type="OrthoDB" id="9779889at2"/>
<comment type="domain">
    <text evidence="11">The J domain is necessary and sufficient to stimulate DnaK ATPase activity. Zinc center 1 plays an important role in the autonomous, DnaK-independent chaperone activity of DnaJ. Zinc center 2 is essential for interaction with DnaK and for DnaJ activity.</text>
</comment>
<dbReference type="NCBIfam" id="NF010871">
    <property type="entry name" value="PRK14278.1"/>
    <property type="match status" value="1"/>
</dbReference>
<dbReference type="Pfam" id="PF01556">
    <property type="entry name" value="DnaJ_C"/>
    <property type="match status" value="1"/>
</dbReference>
<proteinExistence type="inferred from homology"/>
<dbReference type="GO" id="GO:0009408">
    <property type="term" value="P:response to heat"/>
    <property type="evidence" value="ECO:0007669"/>
    <property type="project" value="InterPro"/>
</dbReference>
<evidence type="ECO:0000313" key="16">
    <source>
        <dbReference type="Proteomes" id="UP000033457"/>
    </source>
</evidence>
<dbReference type="Gene3D" id="2.60.260.20">
    <property type="entry name" value="Urease metallochaperone UreE, N-terminal domain"/>
    <property type="match status" value="2"/>
</dbReference>
<keyword evidence="2 11" id="KW-0235">DNA replication</keyword>
<dbReference type="InterPro" id="IPR036410">
    <property type="entry name" value="HSP_DnaJ_Cys-rich_dom_sf"/>
</dbReference>
<feature type="binding site" evidence="11">
    <location>
        <position position="204"/>
    </location>
    <ligand>
        <name>Zn(2+)</name>
        <dbReference type="ChEBI" id="CHEBI:29105"/>
        <label>1</label>
    </ligand>
</feature>
<dbReference type="GO" id="GO:0005524">
    <property type="term" value="F:ATP binding"/>
    <property type="evidence" value="ECO:0007669"/>
    <property type="project" value="InterPro"/>
</dbReference>
<keyword evidence="7 11" id="KW-0346">Stress response</keyword>
<feature type="binding site" evidence="11">
    <location>
        <position position="190"/>
    </location>
    <ligand>
        <name>Zn(2+)</name>
        <dbReference type="ChEBI" id="CHEBI:29105"/>
        <label>2</label>
    </ligand>
</feature>
<evidence type="ECO:0000256" key="7">
    <source>
        <dbReference type="ARBA" id="ARBA00023016"/>
    </source>
</evidence>
<name>A0A0F6QZW2_9CORY</name>
<dbReference type="GO" id="GO:0006260">
    <property type="term" value="P:DNA replication"/>
    <property type="evidence" value="ECO:0007669"/>
    <property type="project" value="UniProtKB-KW"/>
</dbReference>
<feature type="zinc finger region" description="CR-type" evidence="12">
    <location>
        <begin position="131"/>
        <end position="213"/>
    </location>
</feature>
<dbReference type="NCBIfam" id="NF008035">
    <property type="entry name" value="PRK10767.1"/>
    <property type="match status" value="1"/>
</dbReference>
<evidence type="ECO:0000259" key="14">
    <source>
        <dbReference type="PROSITE" id="PS51188"/>
    </source>
</evidence>